<evidence type="ECO:0000259" key="1">
    <source>
        <dbReference type="PROSITE" id="PS50234"/>
    </source>
</evidence>
<reference evidence="3" key="1">
    <citation type="submission" date="2022-11" db="UniProtKB">
        <authorList>
            <consortium name="WormBaseParasite"/>
        </authorList>
    </citation>
    <scope>IDENTIFICATION</scope>
</reference>
<evidence type="ECO:0000313" key="3">
    <source>
        <dbReference type="WBParaSite" id="ACRNAN_scaffold23029.g13986.t1"/>
    </source>
</evidence>
<accession>A0A914DEK4</accession>
<feature type="domain" description="VWFA" evidence="1">
    <location>
        <begin position="1"/>
        <end position="88"/>
    </location>
</feature>
<dbReference type="InterPro" id="IPR002035">
    <property type="entry name" value="VWF_A"/>
</dbReference>
<dbReference type="SUPFAM" id="SSF53300">
    <property type="entry name" value="vWA-like"/>
    <property type="match status" value="1"/>
</dbReference>
<dbReference type="Gene3D" id="3.40.50.410">
    <property type="entry name" value="von Willebrand factor, type A domain"/>
    <property type="match status" value="1"/>
</dbReference>
<dbReference type="InterPro" id="IPR036465">
    <property type="entry name" value="vWFA_dom_sf"/>
</dbReference>
<proteinExistence type="predicted"/>
<evidence type="ECO:0000313" key="2">
    <source>
        <dbReference type="Proteomes" id="UP000887540"/>
    </source>
</evidence>
<sequence length="110" mass="11468">MMTAINQVFDGPGNRPSSPDIMIVITGNSDGTNVTQAQQISASQNISVISIGIGNGVNQQELQAISGSLYRTLNTPDYGSLQGLLLEICNNLKGKSSFSIPGNLNGSGKK</sequence>
<dbReference type="Pfam" id="PF00092">
    <property type="entry name" value="VWA"/>
    <property type="match status" value="1"/>
</dbReference>
<dbReference type="PROSITE" id="PS50234">
    <property type="entry name" value="VWFA"/>
    <property type="match status" value="1"/>
</dbReference>
<keyword evidence="2" id="KW-1185">Reference proteome</keyword>
<name>A0A914DEK4_9BILA</name>
<dbReference type="AlphaFoldDB" id="A0A914DEK4"/>
<dbReference type="Proteomes" id="UP000887540">
    <property type="component" value="Unplaced"/>
</dbReference>
<organism evidence="2 3">
    <name type="scientific">Acrobeloides nanus</name>
    <dbReference type="NCBI Taxonomy" id="290746"/>
    <lineage>
        <taxon>Eukaryota</taxon>
        <taxon>Metazoa</taxon>
        <taxon>Ecdysozoa</taxon>
        <taxon>Nematoda</taxon>
        <taxon>Chromadorea</taxon>
        <taxon>Rhabditida</taxon>
        <taxon>Tylenchina</taxon>
        <taxon>Cephalobomorpha</taxon>
        <taxon>Cephaloboidea</taxon>
        <taxon>Cephalobidae</taxon>
        <taxon>Acrobeloides</taxon>
    </lineage>
</organism>
<protein>
    <submittedName>
        <fullName evidence="3">VWFA domain-containing protein</fullName>
    </submittedName>
</protein>
<dbReference type="WBParaSite" id="ACRNAN_scaffold23029.g13986.t1">
    <property type="protein sequence ID" value="ACRNAN_scaffold23029.g13986.t1"/>
    <property type="gene ID" value="ACRNAN_scaffold23029.g13986"/>
</dbReference>